<dbReference type="GO" id="GO:0016812">
    <property type="term" value="F:hydrolase activity, acting on carbon-nitrogen (but not peptide) bonds, in cyclic amides"/>
    <property type="evidence" value="ECO:0007669"/>
    <property type="project" value="InterPro"/>
</dbReference>
<feature type="region of interest" description="Disordered" evidence="7">
    <location>
        <begin position="301"/>
        <end position="351"/>
    </location>
</feature>
<evidence type="ECO:0000256" key="1">
    <source>
        <dbReference type="ARBA" id="ARBA00004191"/>
    </source>
</evidence>
<proteinExistence type="inferred from homology"/>
<keyword evidence="3" id="KW-0134">Cell wall</keyword>
<comment type="catalytic activity">
    <reaction evidence="5">
        <text>a (3R)-hydroxyacyl-[ACP] + NADP(+) = a 3-oxoacyl-[ACP] + NADPH + H(+)</text>
        <dbReference type="Rhea" id="RHEA:17397"/>
        <dbReference type="Rhea" id="RHEA-COMP:9916"/>
        <dbReference type="Rhea" id="RHEA-COMP:9945"/>
        <dbReference type="ChEBI" id="CHEBI:15378"/>
        <dbReference type="ChEBI" id="CHEBI:57783"/>
        <dbReference type="ChEBI" id="CHEBI:58349"/>
        <dbReference type="ChEBI" id="CHEBI:78776"/>
        <dbReference type="ChEBI" id="CHEBI:78827"/>
        <dbReference type="EC" id="1.1.1.100"/>
    </reaction>
    <physiologicalReaction direction="right-to-left" evidence="5">
        <dbReference type="Rhea" id="RHEA:17399"/>
    </physiologicalReaction>
</comment>
<dbReference type="PANTHER" id="PTHR42879">
    <property type="entry name" value="3-OXOACYL-(ACYL-CARRIER-PROTEIN) REDUCTASE"/>
    <property type="match status" value="1"/>
</dbReference>
<dbReference type="PRINTS" id="PR00081">
    <property type="entry name" value="GDHRDH"/>
</dbReference>
<keyword evidence="3" id="KW-0964">Secreted</keyword>
<organism evidence="9 10">
    <name type="scientific">Mycolicibacterium conceptionense</name>
    <dbReference type="NCBI Taxonomy" id="451644"/>
    <lineage>
        <taxon>Bacteria</taxon>
        <taxon>Bacillati</taxon>
        <taxon>Actinomycetota</taxon>
        <taxon>Actinomycetes</taxon>
        <taxon>Mycobacteriales</taxon>
        <taxon>Mycobacteriaceae</taxon>
        <taxon>Mycolicibacterium</taxon>
    </lineage>
</organism>
<feature type="compositionally biased region" description="Low complexity" evidence="7">
    <location>
        <begin position="224"/>
        <end position="234"/>
    </location>
</feature>
<comment type="subcellular location">
    <subcellularLocation>
        <location evidence="1">Secreted</location>
        <location evidence="1">Cell wall</location>
    </subcellularLocation>
</comment>
<comment type="similarity">
    <text evidence="2 6">Belongs to the short-chain dehydrogenases/reductases (SDR) family.</text>
</comment>
<feature type="domain" description="Ketoreductase" evidence="8">
    <location>
        <begin position="4"/>
        <end position="194"/>
    </location>
</feature>
<dbReference type="InterPro" id="IPR057326">
    <property type="entry name" value="KR_dom"/>
</dbReference>
<accession>A0A0U1D7L3</accession>
<evidence type="ECO:0000256" key="2">
    <source>
        <dbReference type="ARBA" id="ARBA00006484"/>
    </source>
</evidence>
<dbReference type="PROSITE" id="PS00482">
    <property type="entry name" value="DIHYDROOROTASE_1"/>
    <property type="match status" value="1"/>
</dbReference>
<evidence type="ECO:0000256" key="6">
    <source>
        <dbReference type="RuleBase" id="RU000363"/>
    </source>
</evidence>
<evidence type="ECO:0000313" key="9">
    <source>
        <dbReference type="EMBL" id="CQD09751.1"/>
    </source>
</evidence>
<evidence type="ECO:0000256" key="7">
    <source>
        <dbReference type="SAM" id="MobiDB-lite"/>
    </source>
</evidence>
<dbReference type="InterPro" id="IPR036291">
    <property type="entry name" value="NAD(P)-bd_dom_sf"/>
</dbReference>
<sequence>MTSRRVLITGASKGIGRAVAERLAAAGHEPIGFARTATPDFPGKLVEVDLSDRVATDAALAAVLADGPIDAVVNNVGLARFARIGSIELDDLFETYDLNVRTAVQVVQAALPGMLAAGWGRIVNVTSLTTLGSPERTPYAAAKAALETATRIWAGELASTGITVNAVAPGPTETEMYRERSPQGSEREQRMLGTIRWGGWASPARSPTPSVRCWTRTPATSPDRSSGSTAGAASARRDQVVGCDITGLVMQPETQRRVQRDGRVVVDLHLHVRPPGAGGGTPGQQRLTHRPCVALPAIIRGNPDRRDAQPDGAIRRRRHRTAADRASGHRREREPAVDHGGQDLDGDLAFS</sequence>
<dbReference type="Pfam" id="PF00106">
    <property type="entry name" value="adh_short"/>
    <property type="match status" value="1"/>
</dbReference>
<protein>
    <recommendedName>
        <fullName evidence="4">3-oxoacyl-[acyl-carrier-protein] reductase MabA</fullName>
    </recommendedName>
</protein>
<dbReference type="Proteomes" id="UP000182227">
    <property type="component" value="Unassembled WGS sequence"/>
</dbReference>
<evidence type="ECO:0000256" key="4">
    <source>
        <dbReference type="ARBA" id="ARBA00040781"/>
    </source>
</evidence>
<evidence type="ECO:0000313" key="10">
    <source>
        <dbReference type="Proteomes" id="UP000182227"/>
    </source>
</evidence>
<dbReference type="GO" id="GO:0004316">
    <property type="term" value="F:3-oxoacyl-[acyl-carrier-protein] reductase (NADPH) activity"/>
    <property type="evidence" value="ECO:0007669"/>
    <property type="project" value="UniProtKB-EC"/>
</dbReference>
<dbReference type="InterPro" id="IPR002195">
    <property type="entry name" value="Dihydroorotase_CS"/>
</dbReference>
<evidence type="ECO:0000259" key="8">
    <source>
        <dbReference type="SMART" id="SM00822"/>
    </source>
</evidence>
<reference evidence="9 10" key="1">
    <citation type="submission" date="2015-03" db="EMBL/GenBank/DDBJ databases">
        <authorList>
            <person name="Murphy D."/>
        </authorList>
    </citation>
    <scope>NUCLEOTIDE SEQUENCE [LARGE SCALE GENOMIC DNA]</scope>
    <source>
        <strain evidence="9 10">D16</strain>
    </source>
</reference>
<dbReference type="CDD" id="cd05233">
    <property type="entry name" value="SDR_c"/>
    <property type="match status" value="1"/>
</dbReference>
<evidence type="ECO:0000256" key="3">
    <source>
        <dbReference type="ARBA" id="ARBA00022512"/>
    </source>
</evidence>
<evidence type="ECO:0000256" key="5">
    <source>
        <dbReference type="ARBA" id="ARBA00047400"/>
    </source>
</evidence>
<dbReference type="SMART" id="SM00822">
    <property type="entry name" value="PKS_KR"/>
    <property type="match status" value="1"/>
</dbReference>
<dbReference type="InterPro" id="IPR050259">
    <property type="entry name" value="SDR"/>
</dbReference>
<name>A0A0U1D7L3_9MYCO</name>
<feature type="region of interest" description="Disordered" evidence="7">
    <location>
        <begin position="198"/>
        <end position="236"/>
    </location>
</feature>
<dbReference type="InterPro" id="IPR002347">
    <property type="entry name" value="SDR_fam"/>
</dbReference>
<dbReference type="EMBL" id="CTEF01000001">
    <property type="protein sequence ID" value="CQD09751.1"/>
    <property type="molecule type" value="Genomic_DNA"/>
</dbReference>
<dbReference type="AlphaFoldDB" id="A0A0U1D7L3"/>
<gene>
    <name evidence="9" type="ORF">BN970_01902</name>
</gene>
<feature type="compositionally biased region" description="Basic and acidic residues" evidence="7">
    <location>
        <begin position="321"/>
        <end position="342"/>
    </location>
</feature>
<dbReference type="Gene3D" id="3.40.50.720">
    <property type="entry name" value="NAD(P)-binding Rossmann-like Domain"/>
    <property type="match status" value="1"/>
</dbReference>
<dbReference type="SUPFAM" id="SSF51735">
    <property type="entry name" value="NAD(P)-binding Rossmann-fold domains"/>
    <property type="match status" value="1"/>
</dbReference>
<dbReference type="PANTHER" id="PTHR42879:SF2">
    <property type="entry name" value="3-OXOACYL-[ACYL-CARRIER-PROTEIN] REDUCTASE FABG"/>
    <property type="match status" value="1"/>
</dbReference>
<dbReference type="PRINTS" id="PR00080">
    <property type="entry name" value="SDRFAMILY"/>
</dbReference>